<sequence>MLPSVHGVLYESSCGKKLCYKMCGGDMNGGGQPFEYAPRLDDLPPGTMNHFKRFLARLAPPSPLELSGSGVAFDNPDFFDVRLTHFVAIPQDVVSNELQKDHKLRRCNGQCSCRVVFKASSIIVATEALLYQAQVDRWFYDDFIRKRRAVPLTPADFVVTQRMNRYRTREHPNGFWTAGSLGFILILTEPEAGAWELVTFYGDFEWLLW</sequence>
<dbReference type="OrthoDB" id="3243178at2759"/>
<keyword evidence="2" id="KW-1185">Reference proteome</keyword>
<dbReference type="EMBL" id="KZ679140">
    <property type="protein sequence ID" value="PTB72611.1"/>
    <property type="molecule type" value="Genomic_DNA"/>
</dbReference>
<evidence type="ECO:0000313" key="1">
    <source>
        <dbReference type="EMBL" id="PTB72611.1"/>
    </source>
</evidence>
<dbReference type="AlphaFoldDB" id="A0A2T4BTH3"/>
<accession>A0A2T4BTH3</accession>
<dbReference type="Proteomes" id="UP000240760">
    <property type="component" value="Unassembled WGS sequence"/>
</dbReference>
<evidence type="ECO:0000313" key="2">
    <source>
        <dbReference type="Proteomes" id="UP000240760"/>
    </source>
</evidence>
<name>A0A2T4BTH3_TRILO</name>
<protein>
    <submittedName>
        <fullName evidence="1">Uncharacterized protein</fullName>
    </submittedName>
</protein>
<proteinExistence type="predicted"/>
<reference evidence="1 2" key="1">
    <citation type="submission" date="2016-07" db="EMBL/GenBank/DDBJ databases">
        <title>Multiple horizontal gene transfer events from other fungi enriched the ability of initially mycotrophic Trichoderma (Ascomycota) to feed on dead plant biomass.</title>
        <authorList>
            <consortium name="DOE Joint Genome Institute"/>
            <person name="Aerts A."/>
            <person name="Atanasova L."/>
            <person name="Chenthamara K."/>
            <person name="Zhang J."/>
            <person name="Grujic M."/>
            <person name="Henrissat B."/>
            <person name="Kuo A."/>
            <person name="Salamov A."/>
            <person name="Lipzen A."/>
            <person name="Labutti K."/>
            <person name="Barry K."/>
            <person name="Miao Y."/>
            <person name="Rahimi M.J."/>
            <person name="Shen Q."/>
            <person name="Grigoriev I.V."/>
            <person name="Kubicek C.P."/>
            <person name="Druzhinina I.S."/>
        </authorList>
    </citation>
    <scope>NUCLEOTIDE SEQUENCE [LARGE SCALE GENOMIC DNA]</scope>
    <source>
        <strain evidence="1 2">ATCC 18648</strain>
    </source>
</reference>
<gene>
    <name evidence="1" type="ORF">M440DRAFT_1441525</name>
</gene>
<organism evidence="1 2">
    <name type="scientific">Trichoderma longibrachiatum ATCC 18648</name>
    <dbReference type="NCBI Taxonomy" id="983965"/>
    <lineage>
        <taxon>Eukaryota</taxon>
        <taxon>Fungi</taxon>
        <taxon>Dikarya</taxon>
        <taxon>Ascomycota</taxon>
        <taxon>Pezizomycotina</taxon>
        <taxon>Sordariomycetes</taxon>
        <taxon>Hypocreomycetidae</taxon>
        <taxon>Hypocreales</taxon>
        <taxon>Hypocreaceae</taxon>
        <taxon>Trichoderma</taxon>
    </lineage>
</organism>